<comment type="caution">
    <text evidence="1">The sequence shown here is derived from an EMBL/GenBank/DDBJ whole genome shotgun (WGS) entry which is preliminary data.</text>
</comment>
<evidence type="ECO:0000313" key="2">
    <source>
        <dbReference type="Proteomes" id="UP001595765"/>
    </source>
</evidence>
<sequence length="121" mass="14563">MISVMDEAIEVLRREFEAEEGSFLLQLRGDLMWDRAAFTRLERAMRAACERDQAEEKLDRWLAEGFFDVATWVPMWTAHPDFPRPTPGVYYEACMERISDLARWFFRGWHDYSEEHRWPDL</sequence>
<protein>
    <submittedName>
        <fullName evidence="1">Uncharacterized protein</fullName>
    </submittedName>
</protein>
<organism evidence="1 2">
    <name type="scientific">Streptomyces polygonati</name>
    <dbReference type="NCBI Taxonomy" id="1617087"/>
    <lineage>
        <taxon>Bacteria</taxon>
        <taxon>Bacillati</taxon>
        <taxon>Actinomycetota</taxon>
        <taxon>Actinomycetes</taxon>
        <taxon>Kitasatosporales</taxon>
        <taxon>Streptomycetaceae</taxon>
        <taxon>Streptomyces</taxon>
    </lineage>
</organism>
<dbReference type="Proteomes" id="UP001595765">
    <property type="component" value="Unassembled WGS sequence"/>
</dbReference>
<dbReference type="EMBL" id="JBHSBB010000032">
    <property type="protein sequence ID" value="MFC4035996.1"/>
    <property type="molecule type" value="Genomic_DNA"/>
</dbReference>
<reference evidence="2" key="1">
    <citation type="journal article" date="2019" name="Int. J. Syst. Evol. Microbiol.">
        <title>The Global Catalogue of Microorganisms (GCM) 10K type strain sequencing project: providing services to taxonomists for standard genome sequencing and annotation.</title>
        <authorList>
            <consortium name="The Broad Institute Genomics Platform"/>
            <consortium name="The Broad Institute Genome Sequencing Center for Infectious Disease"/>
            <person name="Wu L."/>
            <person name="Ma J."/>
        </authorList>
    </citation>
    <scope>NUCLEOTIDE SEQUENCE [LARGE SCALE GENOMIC DNA]</scope>
    <source>
        <strain evidence="2">CGMCC 4.7237</strain>
    </source>
</reference>
<accession>A0ABV8HYK3</accession>
<proteinExistence type="predicted"/>
<dbReference type="RefSeq" id="WP_386436920.1">
    <property type="nucleotide sequence ID" value="NZ_JBHSBB010000032.1"/>
</dbReference>
<name>A0ABV8HYK3_9ACTN</name>
<keyword evidence="2" id="KW-1185">Reference proteome</keyword>
<gene>
    <name evidence="1" type="ORF">ACFO3J_31710</name>
</gene>
<evidence type="ECO:0000313" key="1">
    <source>
        <dbReference type="EMBL" id="MFC4035996.1"/>
    </source>
</evidence>